<dbReference type="GO" id="GO:0033165">
    <property type="term" value="C:interphotoreceptor matrix"/>
    <property type="evidence" value="ECO:0007669"/>
    <property type="project" value="UniProtKB-SubCell"/>
</dbReference>
<feature type="compositionally biased region" description="Low complexity" evidence="17">
    <location>
        <begin position="1069"/>
        <end position="1080"/>
    </location>
</feature>
<keyword evidence="7" id="KW-0732">Signal</keyword>
<feature type="compositionally biased region" description="Low complexity" evidence="17">
    <location>
        <begin position="622"/>
        <end position="631"/>
    </location>
</feature>
<feature type="compositionally biased region" description="Acidic residues" evidence="17">
    <location>
        <begin position="506"/>
        <end position="515"/>
    </location>
</feature>
<dbReference type="Ensembl" id="ENSLCAT00010041678.1">
    <property type="protein sequence ID" value="ENSLCAP00010040706.1"/>
    <property type="gene ID" value="ENSLCAG00010019051.1"/>
</dbReference>
<feature type="compositionally biased region" description="Acidic residues" evidence="17">
    <location>
        <begin position="576"/>
        <end position="605"/>
    </location>
</feature>
<evidence type="ECO:0000256" key="17">
    <source>
        <dbReference type="SAM" id="MobiDB-lite"/>
    </source>
</evidence>
<dbReference type="GO" id="GO:0008201">
    <property type="term" value="F:heparin binding"/>
    <property type="evidence" value="ECO:0007669"/>
    <property type="project" value="UniProtKB-KW"/>
</dbReference>
<organism evidence="19 20">
    <name type="scientific">Lates calcarifer</name>
    <name type="common">Barramundi</name>
    <name type="synonym">Holocentrus calcarifer</name>
    <dbReference type="NCBI Taxonomy" id="8187"/>
    <lineage>
        <taxon>Eukaryota</taxon>
        <taxon>Metazoa</taxon>
        <taxon>Chordata</taxon>
        <taxon>Craniata</taxon>
        <taxon>Vertebrata</taxon>
        <taxon>Euteleostomi</taxon>
        <taxon>Actinopterygii</taxon>
        <taxon>Neopterygii</taxon>
        <taxon>Teleostei</taxon>
        <taxon>Neoteleostei</taxon>
        <taxon>Acanthomorphata</taxon>
        <taxon>Carangaria</taxon>
        <taxon>Carangaria incertae sedis</taxon>
        <taxon>Centropomidae</taxon>
        <taxon>Lates</taxon>
    </lineage>
</organism>
<keyword evidence="20" id="KW-1185">Reference proteome</keyword>
<feature type="compositionally biased region" description="Acidic residues" evidence="17">
    <location>
        <begin position="783"/>
        <end position="795"/>
    </location>
</feature>
<dbReference type="PROSITE" id="PS50024">
    <property type="entry name" value="SEA"/>
    <property type="match status" value="2"/>
</dbReference>
<evidence type="ECO:0000256" key="15">
    <source>
        <dbReference type="ARBA" id="ARBA00042018"/>
    </source>
</evidence>
<keyword evidence="5" id="KW-0272">Extracellular matrix</keyword>
<reference evidence="19" key="3">
    <citation type="submission" date="2025-09" db="UniProtKB">
        <authorList>
            <consortium name="Ensembl"/>
        </authorList>
    </citation>
    <scope>IDENTIFICATION</scope>
</reference>
<reference evidence="20" key="1">
    <citation type="submission" date="2015-09" db="EMBL/GenBank/DDBJ databases">
        <authorList>
            <person name="Sai Rama Sridatta P."/>
        </authorList>
    </citation>
    <scope>NUCLEOTIDE SEQUENCE [LARGE SCALE GENOMIC DNA]</scope>
</reference>
<comment type="subcellular location">
    <subcellularLocation>
        <location evidence="2">Cell projection</location>
        <location evidence="2">Cilium</location>
        <location evidence="2">Photoreceptor outer segment</location>
    </subcellularLocation>
    <subcellularLocation>
        <location evidence="1">Photoreceptor inner segment</location>
    </subcellularLocation>
    <subcellularLocation>
        <location evidence="3">Secreted</location>
        <location evidence="3">Extracellular space</location>
        <location evidence="3">Extracellular matrix</location>
        <location evidence="3">Interphotoreceptor matrix</location>
    </subcellularLocation>
</comment>
<dbReference type="SUPFAM" id="SSF82671">
    <property type="entry name" value="SEA domain"/>
    <property type="match status" value="1"/>
</dbReference>
<dbReference type="InParanoid" id="A0A4W6EU57"/>
<evidence type="ECO:0000256" key="10">
    <source>
        <dbReference type="ARBA" id="ARBA00023170"/>
    </source>
</evidence>
<evidence type="ECO:0000256" key="11">
    <source>
        <dbReference type="ARBA" id="ARBA00023180"/>
    </source>
</evidence>
<evidence type="ECO:0000256" key="3">
    <source>
        <dbReference type="ARBA" id="ARBA00004593"/>
    </source>
</evidence>
<proteinExistence type="predicted"/>
<keyword evidence="11" id="KW-0325">Glycoprotein</keyword>
<feature type="compositionally biased region" description="Basic and acidic residues" evidence="17">
    <location>
        <begin position="492"/>
        <end position="501"/>
    </location>
</feature>
<dbReference type="GO" id="GO:0005540">
    <property type="term" value="F:hyaluronic acid binding"/>
    <property type="evidence" value="ECO:0007669"/>
    <property type="project" value="UniProtKB-KW"/>
</dbReference>
<feature type="domain" description="SEA" evidence="18">
    <location>
        <begin position="1"/>
        <end position="94"/>
    </location>
</feature>
<evidence type="ECO:0000313" key="20">
    <source>
        <dbReference type="Proteomes" id="UP000314980"/>
    </source>
</evidence>
<feature type="compositionally biased region" description="Low complexity" evidence="17">
    <location>
        <begin position="566"/>
        <end position="575"/>
    </location>
</feature>
<dbReference type="GO" id="GO:0007601">
    <property type="term" value="P:visual perception"/>
    <property type="evidence" value="ECO:0007669"/>
    <property type="project" value="InterPro"/>
</dbReference>
<dbReference type="InterPro" id="IPR000742">
    <property type="entry name" value="EGF"/>
</dbReference>
<feature type="compositionally biased region" description="Acidic residues" evidence="17">
    <location>
        <begin position="1031"/>
        <end position="1042"/>
    </location>
</feature>
<feature type="compositionally biased region" description="Acidic residues" evidence="17">
    <location>
        <begin position="656"/>
        <end position="666"/>
    </location>
</feature>
<feature type="compositionally biased region" description="Acidic residues" evidence="17">
    <location>
        <begin position="552"/>
        <end position="565"/>
    </location>
</feature>
<feature type="region of interest" description="Disordered" evidence="17">
    <location>
        <begin position="543"/>
        <end position="666"/>
    </location>
</feature>
<feature type="compositionally biased region" description="Acidic residues" evidence="17">
    <location>
        <begin position="876"/>
        <end position="889"/>
    </location>
</feature>
<dbReference type="InterPro" id="IPR000082">
    <property type="entry name" value="SEA_dom"/>
</dbReference>
<comment type="function">
    <text evidence="16">Chondroitin sulfate-, heparin- and hyaluronan-binding protein. May serve to form a basic macromolecular scaffold comprising the insoluble interphotoreceptor matrix.</text>
</comment>
<accession>A0A4W6EU57</accession>
<dbReference type="STRING" id="8187.ENSLCAP00010040706"/>
<evidence type="ECO:0000313" key="19">
    <source>
        <dbReference type="Ensembl" id="ENSLCAP00010040706.1"/>
    </source>
</evidence>
<evidence type="ECO:0000256" key="13">
    <source>
        <dbReference type="ARBA" id="ARBA00023290"/>
    </source>
</evidence>
<feature type="region of interest" description="Disordered" evidence="17">
    <location>
        <begin position="702"/>
        <end position="890"/>
    </location>
</feature>
<feature type="compositionally biased region" description="Polar residues" evidence="17">
    <location>
        <begin position="986"/>
        <end position="1002"/>
    </location>
</feature>
<evidence type="ECO:0000256" key="9">
    <source>
        <dbReference type="ARBA" id="ARBA00022981"/>
    </source>
</evidence>
<dbReference type="GO" id="GO:0001917">
    <property type="term" value="C:photoreceptor inner segment"/>
    <property type="evidence" value="ECO:0007669"/>
    <property type="project" value="UniProtKB-SubCell"/>
</dbReference>
<keyword evidence="13" id="KW-0373">Hyaluronic acid</keyword>
<dbReference type="PANTHER" id="PTHR12199:SF3">
    <property type="entry name" value="INTERPHOTORECEPTOR MATRIX PROTEOGLYCAN 1"/>
    <property type="match status" value="1"/>
</dbReference>
<feature type="compositionally biased region" description="Low complexity" evidence="17">
    <location>
        <begin position="411"/>
        <end position="420"/>
    </location>
</feature>
<feature type="region of interest" description="Disordered" evidence="17">
    <location>
        <begin position="405"/>
        <end position="515"/>
    </location>
</feature>
<protein>
    <recommendedName>
        <fullName evidence="14">Interphotoreceptor matrix proteoglycan 1</fullName>
    </recommendedName>
    <alternativeName>
        <fullName evidence="15">Sialoprotein associated with cones and rods</fullName>
    </alternativeName>
</protein>
<dbReference type="GO" id="GO:0001750">
    <property type="term" value="C:photoreceptor outer segment"/>
    <property type="evidence" value="ECO:0007669"/>
    <property type="project" value="UniProtKB-SubCell"/>
</dbReference>
<dbReference type="InterPro" id="IPR036364">
    <property type="entry name" value="SEA_dom_sf"/>
</dbReference>
<dbReference type="PANTHER" id="PTHR12199">
    <property type="entry name" value="INTERPHOTORECEPTOR MATRIX PROTEOGLYCAN"/>
    <property type="match status" value="1"/>
</dbReference>
<name>A0A4W6EU57_LATCA</name>
<keyword evidence="9" id="KW-0730">Sialic acid</keyword>
<evidence type="ECO:0000256" key="5">
    <source>
        <dbReference type="ARBA" id="ARBA00022530"/>
    </source>
</evidence>
<evidence type="ECO:0000256" key="16">
    <source>
        <dbReference type="ARBA" id="ARBA00045407"/>
    </source>
</evidence>
<evidence type="ECO:0000256" key="8">
    <source>
        <dbReference type="ARBA" id="ARBA00022737"/>
    </source>
</evidence>
<feature type="compositionally biased region" description="Basic and acidic residues" evidence="17">
    <location>
        <begin position="709"/>
        <end position="722"/>
    </location>
</feature>
<sequence>MQHVFDKLPGFKAIHVLGISETQDTDGPGGISVHYSLLFEINSPKINSENSETATGTPESSTDSSLKEMVTKALREEASLPIDLDSLNFEPEVVFLPALTSTSSVEVVIESSEPDSHNEFEVFTDEPEVDKPRLVVPLTAMEKENALVTLLDPTALPDDEMSAVTGEMAENSDHPPVSEDITDESEAIYVSEPEPSNDEGEEEELLIITHEIETIHHNETGELVRDYIPTPPVILELKTDAPYISLSPNLISEEDLIPVEDSENSSLDVVQLTPTTQILLTTASAGEEPSDLGAAITTLSAVTGQPPTEPTVNLVDDVEVNALPDEEDIDLGVHSGEVLETEVPNVSELETESELLGPERELAVKADEEVLEVLQPTPEQVEISEPKEEKSEVKEPIIEVTALEPEEESEVATQEEVTVSEPEEVVVEVPGMEEKEEIEILEPVQPEESQPEAESDNGAIEVLTEQGVTEGGTVDLSHPTSEPEKGLFVPEKPLEPDEESKLGGNVDDDVSELEEEVVKVSVESVPDVSSETVSEISIETVPEVPVQSVPEVSEEAEPEVSEETVPDVSVETLPEVPEETPPEISEETVPEVSEETVPEVPEETVPEVSVETVPEVPEETVPEVSVETVPEVPEETVPEVSVETVPEVSEKTVPEVPEETVPEFSEEAVLELSEPEVEMFEEKTVDVVKPVVVEEKVTGVPVPENEAAESEKEVVEISKVDDVEAPAPDESVISLLEPEPESSPEGESHITDVTETLVVGVETAEPEEEQEGTLEPSEKGVEVEPEILQPEEDVVEDLKPEEAVVVAPAPDDEPVDISEPQLPSEAEQEENPEPEEVSEPEEGTFDVLPPAEELPGVSEPESEDKVIVEVPQPEGEGVDVPEPNPDEGIFEILEPEPKEDVTEPPAESIKIIYPLDGRGDHHFGDDAVQVPDDNEFLQPVGPDYHHPLEEENLPIAPIDTHPSLQEADHEYPIIDDFYSEEDVDSVDTQVESEPSAVTTTETAKIDLQFETTSVVAEVTAPDRRGTTEGTEVTEDSPEETQESDSSSERGISVTEAPVSDSLLTPPATSVNVSEVSSPSPTIDSGLFEVAEQSVITSLPESSEDHTTEPEAESEQSEPAVVIIDEDLEEEVQKGGESQTGSPAVTEDVIDEAVKDLAVELDQTVPTEANELPDEGSGFVSAGEEQTTASVTAPPPLRYLTTPTMTTVSHGRELVVFLSLRVTNLNFSEDLFNKTSSEYRTLENTFLDVLLPFLQANLTGFRKLEILNFRKGSVVVNSKMKFAKTVPYNITEAVHCVLEEFCSAAAKSFHIQIDTRSLDIEPADQADPCKFLACDDFSRCVVNGRTKEAECLCEPGYLSVGGLPCQSLCVLQPDYCQGGECHIVPGHGAVCRYKDSYSLPGLAS</sequence>
<feature type="compositionally biased region" description="Low complexity" evidence="17">
    <location>
        <begin position="638"/>
        <end position="647"/>
    </location>
</feature>
<keyword evidence="8" id="KW-0677">Repeat</keyword>
<dbReference type="InterPro" id="IPR039861">
    <property type="entry name" value="IMPG"/>
</dbReference>
<feature type="compositionally biased region" description="Acidic residues" evidence="17">
    <location>
        <begin position="826"/>
        <end position="844"/>
    </location>
</feature>
<feature type="region of interest" description="Disordered" evidence="17">
    <location>
        <begin position="980"/>
        <end position="1118"/>
    </location>
</feature>
<keyword evidence="10" id="KW-0675">Receptor</keyword>
<keyword evidence="4" id="KW-0964">Secreted</keyword>
<keyword evidence="6" id="KW-0358">Heparin-binding</keyword>
<dbReference type="GeneTree" id="ENSGT00530000063503"/>
<dbReference type="Proteomes" id="UP000314980">
    <property type="component" value="Unassembled WGS sequence"/>
</dbReference>
<evidence type="ECO:0000256" key="6">
    <source>
        <dbReference type="ARBA" id="ARBA00022674"/>
    </source>
</evidence>
<keyword evidence="12" id="KW-0966">Cell projection</keyword>
<evidence type="ECO:0000256" key="14">
    <source>
        <dbReference type="ARBA" id="ARBA00040753"/>
    </source>
</evidence>
<feature type="compositionally biased region" description="Low complexity" evidence="17">
    <location>
        <begin position="606"/>
        <end position="615"/>
    </location>
</feature>
<evidence type="ECO:0000259" key="18">
    <source>
        <dbReference type="PROSITE" id="PS50024"/>
    </source>
</evidence>
<evidence type="ECO:0000256" key="12">
    <source>
        <dbReference type="ARBA" id="ARBA00023273"/>
    </source>
</evidence>
<dbReference type="PROSITE" id="PS01186">
    <property type="entry name" value="EGF_2"/>
    <property type="match status" value="1"/>
</dbReference>
<evidence type="ECO:0000256" key="4">
    <source>
        <dbReference type="ARBA" id="ARBA00022525"/>
    </source>
</evidence>
<evidence type="ECO:0000256" key="7">
    <source>
        <dbReference type="ARBA" id="ARBA00022729"/>
    </source>
</evidence>
<dbReference type="Pfam" id="PF01390">
    <property type="entry name" value="SEA"/>
    <property type="match status" value="1"/>
</dbReference>
<feature type="domain" description="SEA" evidence="18">
    <location>
        <begin position="1211"/>
        <end position="1324"/>
    </location>
</feature>
<dbReference type="SMART" id="SM00200">
    <property type="entry name" value="SEA"/>
    <property type="match status" value="1"/>
</dbReference>
<evidence type="ECO:0000256" key="2">
    <source>
        <dbReference type="ARBA" id="ARBA00004504"/>
    </source>
</evidence>
<dbReference type="Gene3D" id="3.30.70.960">
    <property type="entry name" value="SEA domain"/>
    <property type="match status" value="1"/>
</dbReference>
<evidence type="ECO:0000256" key="1">
    <source>
        <dbReference type="ARBA" id="ARBA00004437"/>
    </source>
</evidence>
<reference evidence="19" key="2">
    <citation type="submission" date="2025-08" db="UniProtKB">
        <authorList>
            <consortium name="Ensembl"/>
        </authorList>
    </citation>
    <scope>IDENTIFICATION</scope>
</reference>